<keyword evidence="1" id="KW-0175">Coiled coil</keyword>
<feature type="compositionally biased region" description="Basic residues" evidence="2">
    <location>
        <begin position="318"/>
        <end position="329"/>
    </location>
</feature>
<dbReference type="EMBL" id="JBBWRZ010000012">
    <property type="protein sequence ID" value="KAK8224945.1"/>
    <property type="molecule type" value="Genomic_DNA"/>
</dbReference>
<feature type="compositionally biased region" description="Acidic residues" evidence="2">
    <location>
        <begin position="103"/>
        <end position="123"/>
    </location>
</feature>
<keyword evidence="4" id="KW-1185">Reference proteome</keyword>
<evidence type="ECO:0000256" key="1">
    <source>
        <dbReference type="SAM" id="Coils"/>
    </source>
</evidence>
<evidence type="ECO:0000256" key="2">
    <source>
        <dbReference type="SAM" id="MobiDB-lite"/>
    </source>
</evidence>
<dbReference type="Gene3D" id="1.20.5.340">
    <property type="match status" value="1"/>
</dbReference>
<feature type="region of interest" description="Disordered" evidence="2">
    <location>
        <begin position="247"/>
        <end position="345"/>
    </location>
</feature>
<feature type="region of interest" description="Disordered" evidence="2">
    <location>
        <begin position="101"/>
        <end position="147"/>
    </location>
</feature>
<evidence type="ECO:0000313" key="4">
    <source>
        <dbReference type="Proteomes" id="UP001492380"/>
    </source>
</evidence>
<name>A0ABR1YCK4_9PEZI</name>
<feature type="compositionally biased region" description="Acidic residues" evidence="2">
    <location>
        <begin position="334"/>
        <end position="345"/>
    </location>
</feature>
<protein>
    <submittedName>
        <fullName evidence="3">Uncharacterized protein</fullName>
    </submittedName>
</protein>
<proteinExistence type="predicted"/>
<feature type="coiled-coil region" evidence="1">
    <location>
        <begin position="207"/>
        <end position="241"/>
    </location>
</feature>
<dbReference type="Proteomes" id="UP001492380">
    <property type="component" value="Unassembled WGS sequence"/>
</dbReference>
<evidence type="ECO:0000313" key="3">
    <source>
        <dbReference type="EMBL" id="KAK8224945.1"/>
    </source>
</evidence>
<reference evidence="3 4" key="1">
    <citation type="submission" date="2024-04" db="EMBL/GenBank/DDBJ databases">
        <title>Phyllosticta paracitricarpa is synonymous to the EU quarantine fungus P. citricarpa based on phylogenomic analyses.</title>
        <authorList>
            <consortium name="Lawrence Berkeley National Laboratory"/>
            <person name="Van Ingen-Buijs V.A."/>
            <person name="Van Westerhoven A.C."/>
            <person name="Haridas S."/>
            <person name="Skiadas P."/>
            <person name="Martin F."/>
            <person name="Groenewald J.Z."/>
            <person name="Crous P.W."/>
            <person name="Seidl M.F."/>
        </authorList>
    </citation>
    <scope>NUCLEOTIDE SEQUENCE [LARGE SCALE GENOMIC DNA]</scope>
    <source>
        <strain evidence="3 4">CBS 123374</strain>
    </source>
</reference>
<feature type="compositionally biased region" description="Low complexity" evidence="2">
    <location>
        <begin position="261"/>
        <end position="273"/>
    </location>
</feature>
<sequence>MEWFKGTEDNHHDIKRALAMKCLEYTLWSSTERSKFADKCKRALEAHRELQQQIRASSRADSLLFEPHVQPWRAEKARFVSPTRSTMSYSPFPWNVVESVEKDTEEVSPNDADDESMTEEEELFPPRRAQRAPVETNNSQLAPAKPKGLGALGQEFQAVVRKDGAEHARMMTLFFHNSVTELRTKDREHDAIIERQGARLEQQGAKLDQQGAKLEQQDAKIEELQTKSAENKAEIADLRAETASLRAKMEKKFRRPSSMQASASGWESSAAGSKTNDQSQAGRDHTPLASPRKRSAEGSPESSTVPQSKKLKSEKEKKEKKKKKKKKKTKPEADVESAADDMDED</sequence>
<comment type="caution">
    <text evidence="3">The sequence shown here is derived from an EMBL/GenBank/DDBJ whole genome shotgun (WGS) entry which is preliminary data.</text>
</comment>
<accession>A0ABR1YCK4</accession>
<organism evidence="3 4">
    <name type="scientific">Phyllosticta capitalensis</name>
    <dbReference type="NCBI Taxonomy" id="121624"/>
    <lineage>
        <taxon>Eukaryota</taxon>
        <taxon>Fungi</taxon>
        <taxon>Dikarya</taxon>
        <taxon>Ascomycota</taxon>
        <taxon>Pezizomycotina</taxon>
        <taxon>Dothideomycetes</taxon>
        <taxon>Dothideomycetes incertae sedis</taxon>
        <taxon>Botryosphaeriales</taxon>
        <taxon>Phyllostictaceae</taxon>
        <taxon>Phyllosticta</taxon>
    </lineage>
</organism>
<gene>
    <name evidence="3" type="ORF">HDK90DRAFT_498441</name>
</gene>